<keyword evidence="3" id="KW-1185">Reference proteome</keyword>
<evidence type="ECO:0000313" key="3">
    <source>
        <dbReference type="Proteomes" id="UP000029095"/>
    </source>
</evidence>
<dbReference type="Proteomes" id="UP000029095">
    <property type="component" value="Unassembled WGS sequence"/>
</dbReference>
<feature type="domain" description="Carrier" evidence="1">
    <location>
        <begin position="4"/>
        <end position="79"/>
    </location>
</feature>
<accession>A0A086N0F9</accession>
<evidence type="ECO:0000259" key="1">
    <source>
        <dbReference type="PROSITE" id="PS50075"/>
    </source>
</evidence>
<comment type="caution">
    <text evidence="2">The sequence shown here is derived from an EMBL/GenBank/DDBJ whole genome shotgun (WGS) entry which is preliminary data.</text>
</comment>
<dbReference type="SUPFAM" id="SSF47336">
    <property type="entry name" value="ACP-like"/>
    <property type="match status" value="1"/>
</dbReference>
<dbReference type="AlphaFoldDB" id="A0A086N0F9"/>
<organism evidence="2 3">
    <name type="scientific">Streptomyces mutabilis</name>
    <dbReference type="NCBI Taxonomy" id="67332"/>
    <lineage>
        <taxon>Bacteria</taxon>
        <taxon>Bacillati</taxon>
        <taxon>Actinomycetota</taxon>
        <taxon>Actinomycetes</taxon>
        <taxon>Kitasatosporales</taxon>
        <taxon>Streptomycetaceae</taxon>
        <taxon>Streptomyces</taxon>
    </lineage>
</organism>
<dbReference type="NCBIfam" id="NF005502">
    <property type="entry name" value="PRK07117.1"/>
    <property type="match status" value="1"/>
</dbReference>
<protein>
    <submittedName>
        <fullName evidence="2">Acyl carrier protein</fullName>
    </submittedName>
</protein>
<dbReference type="InterPro" id="IPR009081">
    <property type="entry name" value="PP-bd_ACP"/>
</dbReference>
<sequence>MSQDQIFQTLKEVFVDVVPEVEIDRITLQDSMRDLGANSIDRAEIITETMEQLDIALPMVSFAEARNIGDIVAVLAGEGA</sequence>
<reference evidence="2 3" key="1">
    <citation type="submission" date="2014-05" db="EMBL/GenBank/DDBJ databases">
        <title>Complete genome sequence of the Streptomyces mutabilis TRM45540.</title>
        <authorList>
            <person name="Luo X."/>
            <person name="Zhang L."/>
        </authorList>
    </citation>
    <scope>NUCLEOTIDE SEQUENCE [LARGE SCALE GENOMIC DNA]</scope>
    <source>
        <strain evidence="2 3">TRM45540</strain>
    </source>
</reference>
<dbReference type="RefSeq" id="WP_043371343.1">
    <property type="nucleotide sequence ID" value="NZ_KN039946.1"/>
</dbReference>
<dbReference type="PROSITE" id="PS50075">
    <property type="entry name" value="CARRIER"/>
    <property type="match status" value="1"/>
</dbReference>
<gene>
    <name evidence="2" type="ORF">FM21_00130</name>
</gene>
<dbReference type="Gene3D" id="1.10.1200.10">
    <property type="entry name" value="ACP-like"/>
    <property type="match status" value="1"/>
</dbReference>
<dbReference type="EMBL" id="JNFQ01000001">
    <property type="protein sequence ID" value="KFG74627.1"/>
    <property type="molecule type" value="Genomic_DNA"/>
</dbReference>
<dbReference type="Pfam" id="PF00550">
    <property type="entry name" value="PP-binding"/>
    <property type="match status" value="1"/>
</dbReference>
<dbReference type="HOGENOM" id="CLU_108696_21_1_11"/>
<proteinExistence type="predicted"/>
<dbReference type="STRING" id="1915400.FM21_00130"/>
<dbReference type="InterPro" id="IPR036736">
    <property type="entry name" value="ACP-like_sf"/>
</dbReference>
<name>A0A086N0F9_9ACTN</name>
<evidence type="ECO:0000313" key="2">
    <source>
        <dbReference type="EMBL" id="KFG74627.1"/>
    </source>
</evidence>